<dbReference type="Gene3D" id="1.25.40.420">
    <property type="match status" value="1"/>
</dbReference>
<dbReference type="Gene3D" id="3.30.710.10">
    <property type="entry name" value="Potassium Channel Kv1.1, Chain A"/>
    <property type="match status" value="1"/>
</dbReference>
<evidence type="ECO:0000313" key="4">
    <source>
        <dbReference type="EMBL" id="KAK2724132.1"/>
    </source>
</evidence>
<comment type="caution">
    <text evidence="4">The sequence shown here is derived from an EMBL/GenBank/DDBJ whole genome shotgun (WGS) entry which is preliminary data.</text>
</comment>
<dbReference type="PANTHER" id="PTHR45632">
    <property type="entry name" value="LD33804P"/>
    <property type="match status" value="1"/>
</dbReference>
<evidence type="ECO:0000256" key="1">
    <source>
        <dbReference type="ARBA" id="ARBA00022441"/>
    </source>
</evidence>
<dbReference type="AlphaFoldDB" id="A0AA88ILU3"/>
<protein>
    <recommendedName>
        <fullName evidence="3">BTB domain-containing protein</fullName>
    </recommendedName>
</protein>
<dbReference type="SUPFAM" id="SSF54695">
    <property type="entry name" value="POZ domain"/>
    <property type="match status" value="1"/>
</dbReference>
<dbReference type="Pfam" id="PF07707">
    <property type="entry name" value="BACK"/>
    <property type="match status" value="1"/>
</dbReference>
<feature type="domain" description="BTB" evidence="3">
    <location>
        <begin position="36"/>
        <end position="101"/>
    </location>
</feature>
<dbReference type="InterPro" id="IPR011333">
    <property type="entry name" value="SKP1/BTB/POZ_sf"/>
</dbReference>
<dbReference type="Pfam" id="PF00651">
    <property type="entry name" value="BTB"/>
    <property type="match status" value="1"/>
</dbReference>
<evidence type="ECO:0000313" key="5">
    <source>
        <dbReference type="Proteomes" id="UP001187531"/>
    </source>
</evidence>
<sequence length="563" mass="64251">MPNLTSSVFEEHLKISNHYRQLTRTIYDFARAGEFCDLRLNTKTREFFAHKVVLAACSPFFLKAFSNGALNEGAIEMSDIDDETIETILKFIYSGEGTVTDQTIWNVLEASYMYEVQGVIDLCVELVLMRNLDSVRALIIGHSYLDSQLKEYALAAITSNFKEIGYSRLNILPAVLMEELVSLPLMHSHGEEKIIESILSWVECREERIDHLITLLRHVKFTSLSRDYILSYLLEQSIIKDNLEVREYILRNALKTVKIADVDTKKRRVINPHVIGLVSSDTPEVYTHDLITGKHTKLVPPRKIDLLQVASFPSKDLLLLRGTDWLVYDITNRRWRTFFGSISPNQLLKIISRDLKGMYQAQDQNEFVESVGTTLSVLMIKKRSIDMNRSIQKVILIPIDNLTALMPEYELPATADSFYTAHGRLFYLTSTDLSQSIYALYEKGWKKIFVSTTVLTLCEGERNELLIVKKSKGAKSLSVKLMTFNLTTGYLSSETEVQLDENVHPKQILGKVEVLYWYKTVFLLVENVATVYVINVGEKPTVTRIDLPRPITSPSLALLQSEI</sequence>
<proteinExistence type="predicted"/>
<dbReference type="Proteomes" id="UP001187531">
    <property type="component" value="Unassembled WGS sequence"/>
</dbReference>
<evidence type="ECO:0000259" key="3">
    <source>
        <dbReference type="PROSITE" id="PS50097"/>
    </source>
</evidence>
<dbReference type="PROSITE" id="PS50097">
    <property type="entry name" value="BTB"/>
    <property type="match status" value="1"/>
</dbReference>
<dbReference type="PANTHER" id="PTHR45632:SF3">
    <property type="entry name" value="KELCH-LIKE PROTEIN 32"/>
    <property type="match status" value="1"/>
</dbReference>
<dbReference type="InterPro" id="IPR011705">
    <property type="entry name" value="BACK"/>
</dbReference>
<reference evidence="4" key="1">
    <citation type="submission" date="2023-07" db="EMBL/GenBank/DDBJ databases">
        <title>Chromosome-level genome assembly of Artemia franciscana.</title>
        <authorList>
            <person name="Jo E."/>
        </authorList>
    </citation>
    <scope>NUCLEOTIDE SEQUENCE</scope>
    <source>
        <tissue evidence="4">Whole body</tissue>
    </source>
</reference>
<name>A0AA88ILU3_ARTSF</name>
<dbReference type="SMART" id="SM00225">
    <property type="entry name" value="BTB"/>
    <property type="match status" value="1"/>
</dbReference>
<gene>
    <name evidence="4" type="ORF">QYM36_000858</name>
</gene>
<dbReference type="InterPro" id="IPR000210">
    <property type="entry name" value="BTB/POZ_dom"/>
</dbReference>
<keyword evidence="2" id="KW-0677">Repeat</keyword>
<dbReference type="SMART" id="SM00875">
    <property type="entry name" value="BACK"/>
    <property type="match status" value="1"/>
</dbReference>
<organism evidence="4 5">
    <name type="scientific">Artemia franciscana</name>
    <name type="common">Brine shrimp</name>
    <name type="synonym">Artemia sanfranciscana</name>
    <dbReference type="NCBI Taxonomy" id="6661"/>
    <lineage>
        <taxon>Eukaryota</taxon>
        <taxon>Metazoa</taxon>
        <taxon>Ecdysozoa</taxon>
        <taxon>Arthropoda</taxon>
        <taxon>Crustacea</taxon>
        <taxon>Branchiopoda</taxon>
        <taxon>Anostraca</taxon>
        <taxon>Artemiidae</taxon>
        <taxon>Artemia</taxon>
    </lineage>
</organism>
<evidence type="ECO:0000256" key="2">
    <source>
        <dbReference type="ARBA" id="ARBA00022737"/>
    </source>
</evidence>
<dbReference type="CDD" id="cd18186">
    <property type="entry name" value="BTB_POZ_ZBTB_KLHL-like"/>
    <property type="match status" value="1"/>
</dbReference>
<keyword evidence="1" id="KW-0880">Kelch repeat</keyword>
<accession>A0AA88ILU3</accession>
<dbReference type="EMBL" id="JAVRJZ010000003">
    <property type="protein sequence ID" value="KAK2724132.1"/>
    <property type="molecule type" value="Genomic_DNA"/>
</dbReference>
<keyword evidence="5" id="KW-1185">Reference proteome</keyword>